<sequence length="587" mass="67771">MNFSLFLPIVLHISVFFIMQLVYNFVQETKLTKGRLYRENPNSKVLKVKEVSSFIDGLMGGSSVWCTGYNKTDRICKFRNLCYHPIYKEYIFFHGDKTVLDGIPQDRFSPALLDMSSIDDHNTQYFNFIDFPTSSLLNSFTNITVYDGVSFIFHRFNSENIMHVFHDDLLPLFHTMKQYTNGKTIEPLDLNSRVVFMEGWEQGPYFELYKLFSHSKPLLKQDIIKNNRLKCFQLAIVGISKFTTWYQYGFKIPQGPLPRIQITGGQMREFTSFIKERMGIYEPTDNTDVDYIVFFLRQHNRLIINEADITIAMAKKFNKRVVQVSMETHSLKQLIRIISKASALVGMHGSALVMSMFLPLGGVIVEMFPYAINPENYQPYKTLATLPGMNLIYTSWRNTIPENSVTHPYDPSEIGGIMHLSKEEQELITSTTEVPPHLCCSNSFWLYRIYQDTLVDKDSFLEVMGDAFHTRGELIAKGFSSKHNQRLHPSKVINVTCTGSSGTNGSNKPSLFVSWKKPINVKYFDTNIKYEVWIQKAENDDYMPYLLPFTEYLFTDGLEVNTHYRVWVRCIAGNVLGPFGVMTSCYT</sequence>
<evidence type="ECO:0000256" key="9">
    <source>
        <dbReference type="ARBA" id="ARBA00022968"/>
    </source>
</evidence>
<dbReference type="InParanoid" id="A0A6P8ITV6"/>
<evidence type="ECO:0000256" key="4">
    <source>
        <dbReference type="ARBA" id="ARBA00020030"/>
    </source>
</evidence>
<keyword evidence="9" id="KW-0735">Signal-anchor</keyword>
<accession>A0A6P8ITV6</accession>
<evidence type="ECO:0000256" key="11">
    <source>
        <dbReference type="ARBA" id="ARBA00023136"/>
    </source>
</evidence>
<dbReference type="PANTHER" id="PTHR20961:SF38">
    <property type="entry name" value="PROTEIN O-LINKED-MANNOSE BETA-1,4-N-ACETYLGLUCOSAMINYLTRANSFERASE 2"/>
    <property type="match status" value="1"/>
</dbReference>
<dbReference type="InterPro" id="IPR049625">
    <property type="entry name" value="Glyco_transf_61_cat"/>
</dbReference>
<protein>
    <recommendedName>
        <fullName evidence="4">Protein O-linked-mannose beta-1,4-N-acetylglucosaminyltransferase 2</fullName>
        <ecNumber evidence="3">2.4.1.312</ecNumber>
    </recommendedName>
    <alternativeName>
        <fullName evidence="13">Extracellular O-linked N-acetylglucosamine transferase-like</fullName>
    </alternativeName>
    <alternativeName>
        <fullName evidence="14">Glycosyltransferase-like domain-containing protein 2</fullName>
    </alternativeName>
</protein>
<dbReference type="OrthoDB" id="529273at2759"/>
<evidence type="ECO:0000256" key="6">
    <source>
        <dbReference type="ARBA" id="ARBA00022679"/>
    </source>
</evidence>
<comment type="subcellular location">
    <subcellularLocation>
        <location evidence="1">Endoplasmic reticulum membrane</location>
        <topology evidence="1">Single-pass type II membrane protein</topology>
    </subcellularLocation>
</comment>
<evidence type="ECO:0000256" key="2">
    <source>
        <dbReference type="ARBA" id="ARBA00004922"/>
    </source>
</evidence>
<keyword evidence="5" id="KW-0328">Glycosyltransferase</keyword>
<dbReference type="Pfam" id="PF04577">
    <property type="entry name" value="Glyco_transf_61"/>
    <property type="match status" value="1"/>
</dbReference>
<evidence type="ECO:0000256" key="10">
    <source>
        <dbReference type="ARBA" id="ARBA00022989"/>
    </source>
</evidence>
<evidence type="ECO:0000256" key="17">
    <source>
        <dbReference type="SAM" id="Phobius"/>
    </source>
</evidence>
<feature type="transmembrane region" description="Helical" evidence="17">
    <location>
        <begin position="6"/>
        <end position="26"/>
    </location>
</feature>
<keyword evidence="8" id="KW-0256">Endoplasmic reticulum</keyword>
<keyword evidence="12" id="KW-0325">Glycoprotein</keyword>
<dbReference type="CDD" id="cd00063">
    <property type="entry name" value="FN3"/>
    <property type="match status" value="1"/>
</dbReference>
<proteinExistence type="predicted"/>
<evidence type="ECO:0000313" key="20">
    <source>
        <dbReference type="RefSeq" id="XP_031570352.1"/>
    </source>
</evidence>
<dbReference type="KEGG" id="aten:116304718"/>
<evidence type="ECO:0000256" key="15">
    <source>
        <dbReference type="ARBA" id="ARBA00045959"/>
    </source>
</evidence>
<evidence type="ECO:0000256" key="13">
    <source>
        <dbReference type="ARBA" id="ARBA00030318"/>
    </source>
</evidence>
<dbReference type="SUPFAM" id="SSF49265">
    <property type="entry name" value="Fibronectin type III"/>
    <property type="match status" value="1"/>
</dbReference>
<dbReference type="SMART" id="SM00060">
    <property type="entry name" value="FN3"/>
    <property type="match status" value="1"/>
</dbReference>
<organism evidence="19 20">
    <name type="scientific">Actinia tenebrosa</name>
    <name type="common">Australian red waratah sea anemone</name>
    <dbReference type="NCBI Taxonomy" id="6105"/>
    <lineage>
        <taxon>Eukaryota</taxon>
        <taxon>Metazoa</taxon>
        <taxon>Cnidaria</taxon>
        <taxon>Anthozoa</taxon>
        <taxon>Hexacorallia</taxon>
        <taxon>Actiniaria</taxon>
        <taxon>Actiniidae</taxon>
        <taxon>Actinia</taxon>
    </lineage>
</organism>
<dbReference type="GeneID" id="116304718"/>
<dbReference type="InterPro" id="IPR036116">
    <property type="entry name" value="FN3_sf"/>
</dbReference>
<comment type="function">
    <text evidence="15">O-linked mannose beta-1,4-N-acetylglucosaminyltransferase that transfers UDP-N-acetyl-D-glucosamine to the 4-position of the mannose to generate N-acetyl-D-glucosamine-beta-1,4-O-D-mannosylprotein. Involved in the biosynthesis of the phosphorylated O-mannosyl trisaccharide (N-acetylgalactosamine-beta-3-N-acetylglucosamine-beta-4-(phosphate-6-)mannose), a carbohydrate structure present in alpha-dystroglycan (DAG1), which is required for binding laminin G-like domain-containing extracellular proteins with high affinity.</text>
</comment>
<dbReference type="EC" id="2.4.1.312" evidence="3"/>
<dbReference type="AlphaFoldDB" id="A0A6P8ITV6"/>
<gene>
    <name evidence="20" type="primary">LOC116304718</name>
</gene>
<dbReference type="UniPathway" id="UPA00378"/>
<dbReference type="GO" id="GO:0097363">
    <property type="term" value="F:protein O-acetylglucosaminyltransferase activity"/>
    <property type="evidence" value="ECO:0007669"/>
    <property type="project" value="TreeGrafter"/>
</dbReference>
<feature type="domain" description="Fibronectin type-III" evidence="18">
    <location>
        <begin position="489"/>
        <end position="579"/>
    </location>
</feature>
<evidence type="ECO:0000256" key="7">
    <source>
        <dbReference type="ARBA" id="ARBA00022692"/>
    </source>
</evidence>
<dbReference type="PANTHER" id="PTHR20961">
    <property type="entry name" value="GLYCOSYLTRANSFERASE"/>
    <property type="match status" value="1"/>
</dbReference>
<dbReference type="GO" id="GO:0035269">
    <property type="term" value="P:protein O-linked glycosylation via mannose"/>
    <property type="evidence" value="ECO:0007669"/>
    <property type="project" value="TreeGrafter"/>
</dbReference>
<evidence type="ECO:0000256" key="1">
    <source>
        <dbReference type="ARBA" id="ARBA00004648"/>
    </source>
</evidence>
<evidence type="ECO:0000256" key="8">
    <source>
        <dbReference type="ARBA" id="ARBA00022824"/>
    </source>
</evidence>
<evidence type="ECO:0000313" key="19">
    <source>
        <dbReference type="Proteomes" id="UP000515163"/>
    </source>
</evidence>
<evidence type="ECO:0000256" key="3">
    <source>
        <dbReference type="ARBA" id="ARBA00012823"/>
    </source>
</evidence>
<keyword evidence="19" id="KW-1185">Reference proteome</keyword>
<evidence type="ECO:0000259" key="18">
    <source>
        <dbReference type="SMART" id="SM00060"/>
    </source>
</evidence>
<dbReference type="InterPro" id="IPR007657">
    <property type="entry name" value="Glycosyltransferase_61"/>
</dbReference>
<name>A0A6P8ITV6_ACTTE</name>
<dbReference type="FunCoup" id="A0A6P8ITV6">
    <property type="interactions" value="459"/>
</dbReference>
<dbReference type="GO" id="GO:0005789">
    <property type="term" value="C:endoplasmic reticulum membrane"/>
    <property type="evidence" value="ECO:0007669"/>
    <property type="project" value="UniProtKB-SubCell"/>
</dbReference>
<dbReference type="InterPro" id="IPR003961">
    <property type="entry name" value="FN3_dom"/>
</dbReference>
<keyword evidence="11 17" id="KW-0472">Membrane</keyword>
<evidence type="ECO:0000256" key="14">
    <source>
        <dbReference type="ARBA" id="ARBA00032859"/>
    </source>
</evidence>
<keyword evidence="6" id="KW-0808">Transferase</keyword>
<evidence type="ECO:0000256" key="12">
    <source>
        <dbReference type="ARBA" id="ARBA00023180"/>
    </source>
</evidence>
<keyword evidence="7 17" id="KW-0812">Transmembrane</keyword>
<keyword evidence="10 17" id="KW-1133">Transmembrane helix</keyword>
<dbReference type="RefSeq" id="XP_031570352.1">
    <property type="nucleotide sequence ID" value="XM_031714492.1"/>
</dbReference>
<comment type="pathway">
    <text evidence="2">Protein modification; protein glycosylation.</text>
</comment>
<reference evidence="20" key="1">
    <citation type="submission" date="2025-08" db="UniProtKB">
        <authorList>
            <consortium name="RefSeq"/>
        </authorList>
    </citation>
    <scope>IDENTIFICATION</scope>
    <source>
        <tissue evidence="20">Tentacle</tissue>
    </source>
</reference>
<evidence type="ECO:0000256" key="16">
    <source>
        <dbReference type="ARBA" id="ARBA00048274"/>
    </source>
</evidence>
<evidence type="ECO:0000256" key="5">
    <source>
        <dbReference type="ARBA" id="ARBA00022676"/>
    </source>
</evidence>
<comment type="catalytic activity">
    <reaction evidence="16">
        <text>3-O-(alpha-D-mannosyl)-L-threonyl-[protein] + UDP-N-acetyl-alpha-D-glucosamine = 3-O-(N-acetyl-beta-D-glucosaminyl-(1-&gt;4)-alpha-D-mannosyl)-L-threonyl-[protein] + UDP + H(+)</text>
        <dbReference type="Rhea" id="RHEA:37663"/>
        <dbReference type="Rhea" id="RHEA-COMP:13547"/>
        <dbReference type="Rhea" id="RHEA-COMP:13618"/>
        <dbReference type="ChEBI" id="CHEBI:15378"/>
        <dbReference type="ChEBI" id="CHEBI:57705"/>
        <dbReference type="ChEBI" id="CHEBI:58223"/>
        <dbReference type="ChEBI" id="CHEBI:137323"/>
        <dbReference type="ChEBI" id="CHEBI:137540"/>
        <dbReference type="EC" id="2.4.1.312"/>
    </reaction>
</comment>
<dbReference type="Proteomes" id="UP000515163">
    <property type="component" value="Unplaced"/>
</dbReference>
<feature type="transmembrane region" description="Helical" evidence="17">
    <location>
        <begin position="341"/>
        <end position="365"/>
    </location>
</feature>